<dbReference type="OrthoDB" id="9955568at2"/>
<dbReference type="InterPro" id="IPR022565">
    <property type="entry name" value="DUF2608"/>
</dbReference>
<dbReference type="SUPFAM" id="SSF56784">
    <property type="entry name" value="HAD-like"/>
    <property type="match status" value="1"/>
</dbReference>
<accession>A0A3L8PUJ5</accession>
<dbReference type="InterPro" id="IPR023214">
    <property type="entry name" value="HAD_sf"/>
</dbReference>
<reference evidence="2 3" key="1">
    <citation type="submission" date="2018-09" db="EMBL/GenBank/DDBJ databases">
        <title>Phylogeny of the Shewanellaceae, and recommendation for two new genera, Pseudoshewanella and Parashewanella.</title>
        <authorList>
            <person name="Wang G."/>
        </authorList>
    </citation>
    <scope>NUCLEOTIDE SEQUENCE [LARGE SCALE GENOMIC DNA]</scope>
    <source>
        <strain evidence="2 3">C51</strain>
    </source>
</reference>
<dbReference type="AlphaFoldDB" id="A0A3L8PUJ5"/>
<dbReference type="EMBL" id="QZEI01000069">
    <property type="protein sequence ID" value="RLV58489.1"/>
    <property type="molecule type" value="Genomic_DNA"/>
</dbReference>
<proteinExistence type="predicted"/>
<gene>
    <name evidence="2" type="ORF">D5018_17040</name>
</gene>
<evidence type="ECO:0000313" key="2">
    <source>
        <dbReference type="EMBL" id="RLV58489.1"/>
    </source>
</evidence>
<dbReference type="RefSeq" id="WP_121840194.1">
    <property type="nucleotide sequence ID" value="NZ_ML014818.1"/>
</dbReference>
<comment type="caution">
    <text evidence="2">The sequence shown here is derived from an EMBL/GenBank/DDBJ whole genome shotgun (WGS) entry which is preliminary data.</text>
</comment>
<evidence type="ECO:0000256" key="1">
    <source>
        <dbReference type="ARBA" id="ARBA00022729"/>
    </source>
</evidence>
<protein>
    <submittedName>
        <fullName evidence="2">DUF2608 domain-containing protein</fullName>
    </submittedName>
</protein>
<evidence type="ECO:0000313" key="3">
    <source>
        <dbReference type="Proteomes" id="UP000281474"/>
    </source>
</evidence>
<name>A0A3L8PUJ5_9GAMM</name>
<keyword evidence="3" id="KW-1185">Reference proteome</keyword>
<dbReference type="InterPro" id="IPR036412">
    <property type="entry name" value="HAD-like_sf"/>
</dbReference>
<dbReference type="Gene3D" id="3.40.50.1000">
    <property type="entry name" value="HAD superfamily/HAD-like"/>
    <property type="match status" value="1"/>
</dbReference>
<dbReference type="Pfam" id="PF11019">
    <property type="entry name" value="DUF2608"/>
    <property type="match status" value="1"/>
</dbReference>
<keyword evidence="1" id="KW-0732">Signal</keyword>
<sequence length="334" mass="37989">MTVTFISDAVWCQSSNSLSRIDDFTLMRVAESSIKNIDTKLTLNLSTRNWFPKTRTYRVAIGFGDIKVVHDSFIRRAVANFCGAGAIVPEQIKDQLSSRLARLNVRENKAVRKEYGIHHENVLSIKTALSAIKGAKPLFILDIDETIISFSMSCFPKDEESPSFQYQYVESLSVIRQVQGNFRLRFPHGRLILMTNVDRETTLSKLKKFKIDPRWFDGVNTIDEAKSEIEKRNKGLRLLAYMEQSDFHPDGIYFIDDSSTNCASVRTVASSASIPCHSFHMIASAVSKYRKLAYLADAQSEVEYFRTHKQAESECVTSIALQCMKQGQLRSWLN</sequence>
<organism evidence="2 3">
    <name type="scientific">Parashewanella curva</name>
    <dbReference type="NCBI Taxonomy" id="2338552"/>
    <lineage>
        <taxon>Bacteria</taxon>
        <taxon>Pseudomonadati</taxon>
        <taxon>Pseudomonadota</taxon>
        <taxon>Gammaproteobacteria</taxon>
        <taxon>Alteromonadales</taxon>
        <taxon>Shewanellaceae</taxon>
        <taxon>Parashewanella</taxon>
    </lineage>
</organism>
<dbReference type="Proteomes" id="UP000281474">
    <property type="component" value="Unassembled WGS sequence"/>
</dbReference>